<dbReference type="SUPFAM" id="SSF88697">
    <property type="entry name" value="PUA domain-like"/>
    <property type="match status" value="1"/>
</dbReference>
<evidence type="ECO:0000313" key="3">
    <source>
        <dbReference type="Proteomes" id="UP000002675"/>
    </source>
</evidence>
<dbReference type="Gene3D" id="2.30.130.40">
    <property type="entry name" value="LON domain-like"/>
    <property type="match status" value="1"/>
</dbReference>
<feature type="domain" description="Lon N-terminal" evidence="1">
    <location>
        <begin position="5"/>
        <end position="156"/>
    </location>
</feature>
<evidence type="ECO:0000313" key="2">
    <source>
        <dbReference type="EMBL" id="BAC95364.1"/>
    </source>
</evidence>
<sequence>MIMRELMLFPLSSTVLPDGKMKLRIFEPRYQRMVKQCCEQNISFGMCLVDSSSGASRLSSLGTEVKIIDFDSLPDGLLGITVLGLQRFTIKQVRVEEDGLRIASVEQLTQWPTIELKAPQKYIGDQLQLVHRQFPELGELYPESDYQDANWVARRWLEILPLSVKQFDHLAGTQNCDAAMRFLSEVVEKASGEGKAKLN</sequence>
<dbReference type="PANTHER" id="PTHR46732">
    <property type="entry name" value="ATP-DEPENDENT PROTEASE LA (LON) DOMAIN PROTEIN"/>
    <property type="match status" value="1"/>
</dbReference>
<dbReference type="eggNOG" id="COG2802">
    <property type="taxonomic scope" value="Bacteria"/>
</dbReference>
<dbReference type="AlphaFoldDB" id="Q7MIB7"/>
<dbReference type="HOGENOM" id="CLU_048359_3_1_6"/>
<dbReference type="InterPro" id="IPR015947">
    <property type="entry name" value="PUA-like_sf"/>
</dbReference>
<dbReference type="PANTHER" id="PTHR46732:SF8">
    <property type="entry name" value="ATP-DEPENDENT PROTEASE LA (LON) DOMAIN PROTEIN"/>
    <property type="match status" value="1"/>
</dbReference>
<dbReference type="EMBL" id="BA000037">
    <property type="protein sequence ID" value="BAC95364.1"/>
    <property type="molecule type" value="Genomic_DNA"/>
</dbReference>
<dbReference type="InterPro" id="IPR003111">
    <property type="entry name" value="Lon_prtase_N"/>
</dbReference>
<reference evidence="2 3" key="1">
    <citation type="journal article" date="2003" name="Genome Res.">
        <title>Comparative genome analysis of Vibrio vulnificus, a marine pathogen.</title>
        <authorList>
            <person name="Chen C.Y."/>
            <person name="Wu K.M."/>
            <person name="Chang Y.C."/>
            <person name="Chang C.H."/>
            <person name="Tsai H.C."/>
            <person name="Liao T.L."/>
            <person name="Liu Y.M."/>
            <person name="Chen H.J."/>
            <person name="Shen A.B."/>
            <person name="Li J.C."/>
            <person name="Su T.L."/>
            <person name="Shao C.P."/>
            <person name="Lee C.T."/>
            <person name="Hor L.I."/>
            <person name="Tsai S.F."/>
        </authorList>
    </citation>
    <scope>NUCLEOTIDE SEQUENCE [LARGE SCALE GENOMIC DNA]</scope>
    <source>
        <strain evidence="2 3">YJ016</strain>
    </source>
</reference>
<evidence type="ECO:0000259" key="1">
    <source>
        <dbReference type="Pfam" id="PF02190"/>
    </source>
</evidence>
<accession>Q7MIB7</accession>
<dbReference type="STRING" id="672.VV93_v1c23160"/>
<dbReference type="InterPro" id="IPR046336">
    <property type="entry name" value="Lon_prtase_N_sf"/>
</dbReference>
<proteinExistence type="predicted"/>
<protein>
    <recommendedName>
        <fullName evidence="1">Lon N-terminal domain-containing protein</fullName>
    </recommendedName>
</protein>
<name>Q7MIB7_VIBVY</name>
<dbReference type="Proteomes" id="UP000002675">
    <property type="component" value="Chromosome I"/>
</dbReference>
<dbReference type="KEGG" id="vvy:VV2600"/>
<organism evidence="2 3">
    <name type="scientific">Vibrio vulnificus (strain YJ016)</name>
    <dbReference type="NCBI Taxonomy" id="196600"/>
    <lineage>
        <taxon>Bacteria</taxon>
        <taxon>Pseudomonadati</taxon>
        <taxon>Pseudomonadota</taxon>
        <taxon>Gammaproteobacteria</taxon>
        <taxon>Vibrionales</taxon>
        <taxon>Vibrionaceae</taxon>
        <taxon>Vibrio</taxon>
    </lineage>
</organism>
<dbReference type="Pfam" id="PF02190">
    <property type="entry name" value="LON_substr_bdg"/>
    <property type="match status" value="1"/>
</dbReference>
<gene>
    <name evidence="2" type="ordered locus">VV2600</name>
</gene>